<dbReference type="EMBL" id="LAOD01000014">
    <property type="protein sequence ID" value="KJV86595.1"/>
    <property type="molecule type" value="Genomic_DNA"/>
</dbReference>
<dbReference type="PATRIC" id="fig|1359157.3.peg.189"/>
<accession>A0A0F3Q1W4</accession>
<sequence>MDSAFWNHANDWVGLVFQVLQMSDVEKVDGECSASVNGSV</sequence>
<proteinExistence type="predicted"/>
<organism evidence="1 2">
    <name type="scientific">Anaplasma phagocytophilum str. CRT53-1</name>
    <dbReference type="NCBI Taxonomy" id="1359157"/>
    <lineage>
        <taxon>Bacteria</taxon>
        <taxon>Pseudomonadati</taxon>
        <taxon>Pseudomonadota</taxon>
        <taxon>Alphaproteobacteria</taxon>
        <taxon>Rickettsiales</taxon>
        <taxon>Anaplasmataceae</taxon>
        <taxon>Anaplasma</taxon>
        <taxon>phagocytophilum group</taxon>
    </lineage>
</organism>
<evidence type="ECO:0000313" key="1">
    <source>
        <dbReference type="EMBL" id="KJV86595.1"/>
    </source>
</evidence>
<evidence type="ECO:0000313" key="2">
    <source>
        <dbReference type="Proteomes" id="UP000033722"/>
    </source>
</evidence>
<dbReference type="Proteomes" id="UP000033722">
    <property type="component" value="Unassembled WGS sequence"/>
</dbReference>
<comment type="caution">
    <text evidence="1">The sequence shown here is derived from an EMBL/GenBank/DDBJ whole genome shotgun (WGS) entry which is preliminary data.</text>
</comment>
<protein>
    <submittedName>
        <fullName evidence="1">Uncharacterized protein</fullName>
    </submittedName>
</protein>
<dbReference type="AlphaFoldDB" id="A0A0F3Q1W4"/>
<gene>
    <name evidence="1" type="ORF">APHCRT_0532</name>
</gene>
<name>A0A0F3Q1W4_ANAPH</name>
<reference evidence="1 2" key="1">
    <citation type="submission" date="2015-01" db="EMBL/GenBank/DDBJ databases">
        <title>Genome Sequencing of Rickettsiales.</title>
        <authorList>
            <person name="Daugherty S.C."/>
            <person name="Su Q."/>
            <person name="Abolude K."/>
            <person name="Beier-Sexton M."/>
            <person name="Carlyon J.A."/>
            <person name="Carter R."/>
            <person name="Day N.P."/>
            <person name="Dumler S.J."/>
            <person name="Dyachenko V."/>
            <person name="Godinez A."/>
            <person name="Kurtti T.J."/>
            <person name="Lichay M."/>
            <person name="Mullins K.E."/>
            <person name="Ott S."/>
            <person name="Pappas-Brown V."/>
            <person name="Paris D.H."/>
            <person name="Patel P."/>
            <person name="Richards A.L."/>
            <person name="Sadzewicz L."/>
            <person name="Sears K."/>
            <person name="Seidman D."/>
            <person name="Sengamalay N."/>
            <person name="Stenos J."/>
            <person name="Tallon L.J."/>
            <person name="Vincent G."/>
            <person name="Fraser C.M."/>
            <person name="Munderloh U."/>
            <person name="Dunning-Hotopp J.C."/>
        </authorList>
    </citation>
    <scope>NUCLEOTIDE SEQUENCE [LARGE SCALE GENOMIC DNA]</scope>
    <source>
        <strain evidence="1 2">CRT53-1</strain>
    </source>
</reference>